<accession>A0A1G7NYV2</accession>
<evidence type="ECO:0000313" key="1">
    <source>
        <dbReference type="EMBL" id="SDF79027.1"/>
    </source>
</evidence>
<sequence>MKVEDFAQHMLQDARYTSKDALLDDKLADFSNFLNEIYREVAGKIDTSKASIYPGSNSITYNDNYLKASKYDNEVKINFKKEDIDHWIVKNDKVVSEKYGSEVNRETFEKYLDLFF</sequence>
<dbReference type="EMBL" id="FNCK01000001">
    <property type="protein sequence ID" value="SDF79027.1"/>
    <property type="molecule type" value="Genomic_DNA"/>
</dbReference>
<keyword evidence="2" id="KW-1185">Reference proteome</keyword>
<protein>
    <submittedName>
        <fullName evidence="1">Uncharacterized protein</fullName>
    </submittedName>
</protein>
<gene>
    <name evidence="1" type="ORF">SAMN05421791_10155</name>
</gene>
<reference evidence="1 2" key="1">
    <citation type="submission" date="2016-10" db="EMBL/GenBank/DDBJ databases">
        <authorList>
            <person name="de Groot N.N."/>
        </authorList>
    </citation>
    <scope>NUCLEOTIDE SEQUENCE [LARGE SCALE GENOMIC DNA]</scope>
    <source>
        <strain evidence="1 2">ATCC BAA-466</strain>
    </source>
</reference>
<dbReference type="RefSeq" id="WP_090288764.1">
    <property type="nucleotide sequence ID" value="NZ_FNCK01000001.1"/>
</dbReference>
<name>A0A1G7NYV2_9LACT</name>
<proteinExistence type="predicted"/>
<dbReference type="AlphaFoldDB" id="A0A1G7NYV2"/>
<organism evidence="1 2">
    <name type="scientific">Facklamia miroungae</name>
    <dbReference type="NCBI Taxonomy" id="120956"/>
    <lineage>
        <taxon>Bacteria</taxon>
        <taxon>Bacillati</taxon>
        <taxon>Bacillota</taxon>
        <taxon>Bacilli</taxon>
        <taxon>Lactobacillales</taxon>
        <taxon>Aerococcaceae</taxon>
        <taxon>Facklamia</taxon>
    </lineage>
</organism>
<evidence type="ECO:0000313" key="2">
    <source>
        <dbReference type="Proteomes" id="UP000199708"/>
    </source>
</evidence>
<dbReference type="Proteomes" id="UP000199708">
    <property type="component" value="Unassembled WGS sequence"/>
</dbReference>